<dbReference type="InterPro" id="IPR001789">
    <property type="entry name" value="Sig_transdc_resp-reg_receiver"/>
</dbReference>
<evidence type="ECO:0000256" key="7">
    <source>
        <dbReference type="SAM" id="Phobius"/>
    </source>
</evidence>
<dbReference type="Gene3D" id="3.40.50.2300">
    <property type="match status" value="1"/>
</dbReference>
<comment type="caution">
    <text evidence="9">The sequence shown here is derived from an EMBL/GenBank/DDBJ whole genome shotgun (WGS) entry which is preliminary data.</text>
</comment>
<dbReference type="EMBL" id="BAABRU010000017">
    <property type="protein sequence ID" value="GAA5530273.1"/>
    <property type="molecule type" value="Genomic_DNA"/>
</dbReference>
<dbReference type="PANTHER" id="PTHR48111:SF21">
    <property type="entry name" value="DNA-BINDING DUAL MASTER TRANSCRIPTIONAL REGULATOR RPAA"/>
    <property type="match status" value="1"/>
</dbReference>
<dbReference type="CDD" id="cd00093">
    <property type="entry name" value="HTH_XRE"/>
    <property type="match status" value="1"/>
</dbReference>
<evidence type="ECO:0000256" key="3">
    <source>
        <dbReference type="ARBA" id="ARBA00023015"/>
    </source>
</evidence>
<feature type="modified residue" description="4-aspartylphosphate" evidence="6">
    <location>
        <position position="55"/>
    </location>
</feature>
<feature type="transmembrane region" description="Helical" evidence="7">
    <location>
        <begin position="232"/>
        <end position="249"/>
    </location>
</feature>
<evidence type="ECO:0000256" key="6">
    <source>
        <dbReference type="PROSITE-ProRule" id="PRU00169"/>
    </source>
</evidence>
<dbReference type="Proteomes" id="UP001428290">
    <property type="component" value="Unassembled WGS sequence"/>
</dbReference>
<dbReference type="SUPFAM" id="SSF52172">
    <property type="entry name" value="CheY-like"/>
    <property type="match status" value="1"/>
</dbReference>
<evidence type="ECO:0000256" key="2">
    <source>
        <dbReference type="ARBA" id="ARBA00023012"/>
    </source>
</evidence>
<dbReference type="PROSITE" id="PS50110">
    <property type="entry name" value="RESPONSE_REGULATORY"/>
    <property type="match status" value="1"/>
</dbReference>
<evidence type="ECO:0000256" key="5">
    <source>
        <dbReference type="ARBA" id="ARBA00023163"/>
    </source>
</evidence>
<keyword evidence="1 6" id="KW-0597">Phosphoprotein</keyword>
<reference evidence="9 10" key="1">
    <citation type="submission" date="2024-02" db="EMBL/GenBank/DDBJ databases">
        <title>Herpetosiphon gulosus NBRC 112829.</title>
        <authorList>
            <person name="Ichikawa N."/>
            <person name="Katano-Makiyama Y."/>
            <person name="Hidaka K."/>
        </authorList>
    </citation>
    <scope>NUCLEOTIDE SEQUENCE [LARGE SCALE GENOMIC DNA]</scope>
    <source>
        <strain evidence="9 10">NBRC 112829</strain>
    </source>
</reference>
<dbReference type="InterPro" id="IPR039420">
    <property type="entry name" value="WalR-like"/>
</dbReference>
<dbReference type="PANTHER" id="PTHR48111">
    <property type="entry name" value="REGULATOR OF RPOS"/>
    <property type="match status" value="1"/>
</dbReference>
<keyword evidence="2" id="KW-0902">Two-component regulatory system</keyword>
<accession>A0ABP9X6Q9</accession>
<name>A0ABP9X6Q9_9CHLR</name>
<proteinExistence type="predicted"/>
<organism evidence="9 10">
    <name type="scientific">Herpetosiphon gulosus</name>
    <dbReference type="NCBI Taxonomy" id="1973496"/>
    <lineage>
        <taxon>Bacteria</taxon>
        <taxon>Bacillati</taxon>
        <taxon>Chloroflexota</taxon>
        <taxon>Chloroflexia</taxon>
        <taxon>Herpetosiphonales</taxon>
        <taxon>Herpetosiphonaceae</taxon>
        <taxon>Herpetosiphon</taxon>
    </lineage>
</organism>
<keyword evidence="9" id="KW-0808">Transferase</keyword>
<keyword evidence="7" id="KW-0812">Transmembrane</keyword>
<evidence type="ECO:0000256" key="1">
    <source>
        <dbReference type="ARBA" id="ARBA00022553"/>
    </source>
</evidence>
<protein>
    <submittedName>
        <fullName evidence="9">Sensor histidine kinase RcsC</fullName>
    </submittedName>
</protein>
<dbReference type="InterPro" id="IPR010982">
    <property type="entry name" value="Lambda_DNA-bd_dom_sf"/>
</dbReference>
<feature type="domain" description="Response regulatory" evidence="8">
    <location>
        <begin position="6"/>
        <end position="119"/>
    </location>
</feature>
<evidence type="ECO:0000256" key="4">
    <source>
        <dbReference type="ARBA" id="ARBA00023125"/>
    </source>
</evidence>
<dbReference type="CDD" id="cd17574">
    <property type="entry name" value="REC_OmpR"/>
    <property type="match status" value="1"/>
</dbReference>
<evidence type="ECO:0000259" key="8">
    <source>
        <dbReference type="PROSITE" id="PS50110"/>
    </source>
</evidence>
<keyword evidence="4" id="KW-0238">DNA-binding</keyword>
<dbReference type="Gene3D" id="1.10.260.40">
    <property type="entry name" value="lambda repressor-like DNA-binding domains"/>
    <property type="match status" value="1"/>
</dbReference>
<sequence length="250" mass="28084">MNGTTHILVVEDDPAIGRLLLMHLREAGWQAILANTGMAGLRLWASDCFQIVLLDVMLPDLSGWELCQQLRAESNVPILMLTAKASDDDVVRGLNLGADDYLTKPFSQAQLIARVQRLIQRQALLEPVPRLPSLAVEPAEPQPTRPPSGAALLREARQKAGLSLYAAERRTGIRWDYLQAIEQGAFMQIPLKQIKPLLLQYCELLQVDARPVFAHAQQVYLASPEYHQRRNWPWLVAVSCIIVIVIVMLW</sequence>
<evidence type="ECO:0000313" key="9">
    <source>
        <dbReference type="EMBL" id="GAA5530273.1"/>
    </source>
</evidence>
<evidence type="ECO:0000313" key="10">
    <source>
        <dbReference type="Proteomes" id="UP001428290"/>
    </source>
</evidence>
<dbReference type="InterPro" id="IPR011006">
    <property type="entry name" value="CheY-like_superfamily"/>
</dbReference>
<dbReference type="Pfam" id="PF00072">
    <property type="entry name" value="Response_reg"/>
    <property type="match status" value="1"/>
</dbReference>
<dbReference type="Pfam" id="PF13413">
    <property type="entry name" value="HTH_25"/>
    <property type="match status" value="1"/>
</dbReference>
<dbReference type="RefSeq" id="WP_345723871.1">
    <property type="nucleotide sequence ID" value="NZ_BAABRU010000017.1"/>
</dbReference>
<keyword evidence="10" id="KW-1185">Reference proteome</keyword>
<keyword evidence="5" id="KW-0804">Transcription</keyword>
<dbReference type="InterPro" id="IPR001387">
    <property type="entry name" value="Cro/C1-type_HTH"/>
</dbReference>
<dbReference type="SMART" id="SM00448">
    <property type="entry name" value="REC"/>
    <property type="match status" value="1"/>
</dbReference>
<dbReference type="GO" id="GO:0016301">
    <property type="term" value="F:kinase activity"/>
    <property type="evidence" value="ECO:0007669"/>
    <property type="project" value="UniProtKB-KW"/>
</dbReference>
<gene>
    <name evidence="9" type="primary">rcsC_32</name>
    <name evidence="9" type="ORF">Hgul01_04091</name>
</gene>
<keyword evidence="7" id="KW-0472">Membrane</keyword>
<keyword evidence="7" id="KW-1133">Transmembrane helix</keyword>
<keyword evidence="9" id="KW-0418">Kinase</keyword>
<keyword evidence="3" id="KW-0805">Transcription regulation</keyword>